<feature type="coiled-coil region" evidence="1">
    <location>
        <begin position="26"/>
        <end position="60"/>
    </location>
</feature>
<accession>A0A485LB92</accession>
<dbReference type="Gene3D" id="1.20.58.1420">
    <property type="entry name" value="Dsl1p vesicle tethering complex, Tip20p subunit, domain B"/>
    <property type="match status" value="1"/>
</dbReference>
<dbReference type="EMBL" id="VJMH01006381">
    <property type="protein sequence ID" value="KAF0690338.1"/>
    <property type="molecule type" value="Genomic_DNA"/>
</dbReference>
<evidence type="ECO:0000256" key="1">
    <source>
        <dbReference type="SAM" id="Coils"/>
    </source>
</evidence>
<evidence type="ECO:0000313" key="2">
    <source>
        <dbReference type="EMBL" id="KAF0690338.1"/>
    </source>
</evidence>
<protein>
    <submittedName>
        <fullName evidence="3">Aste57867_18269 protein</fullName>
    </submittedName>
</protein>
<reference evidence="2" key="2">
    <citation type="submission" date="2019-06" db="EMBL/GenBank/DDBJ databases">
        <title>Genomics analysis of Aphanomyces spp. identifies a new class of oomycete effector associated with host adaptation.</title>
        <authorList>
            <person name="Gaulin E."/>
        </authorList>
    </citation>
    <scope>NUCLEOTIDE SEQUENCE</scope>
    <source>
        <strain evidence="2">CBS 578.67</strain>
    </source>
</reference>
<dbReference type="PROSITE" id="PS51386">
    <property type="entry name" value="RINT1_TIP20"/>
    <property type="match status" value="1"/>
</dbReference>
<dbReference type="PANTHER" id="PTHR13520">
    <property type="entry name" value="RAD50-INTERACTING PROTEIN 1 RINT-1"/>
    <property type="match status" value="1"/>
</dbReference>
<dbReference type="EMBL" id="CAADRA010006402">
    <property type="protein sequence ID" value="VFT95006.1"/>
    <property type="molecule type" value="Genomic_DNA"/>
</dbReference>
<dbReference type="GO" id="GO:0006890">
    <property type="term" value="P:retrograde vesicle-mediated transport, Golgi to endoplasmic reticulum"/>
    <property type="evidence" value="ECO:0007669"/>
    <property type="project" value="InterPro"/>
</dbReference>
<dbReference type="GO" id="GO:0006888">
    <property type="term" value="P:endoplasmic reticulum to Golgi vesicle-mediated transport"/>
    <property type="evidence" value="ECO:0007669"/>
    <property type="project" value="InterPro"/>
</dbReference>
<dbReference type="PANTHER" id="PTHR13520:SF0">
    <property type="entry name" value="RAD50-INTERACTING PROTEIN 1"/>
    <property type="match status" value="1"/>
</dbReference>
<name>A0A485LB92_9STRA</name>
<organism evidence="3 4">
    <name type="scientific">Aphanomyces stellatus</name>
    <dbReference type="NCBI Taxonomy" id="120398"/>
    <lineage>
        <taxon>Eukaryota</taxon>
        <taxon>Sar</taxon>
        <taxon>Stramenopiles</taxon>
        <taxon>Oomycota</taxon>
        <taxon>Saprolegniomycetes</taxon>
        <taxon>Saprolegniales</taxon>
        <taxon>Verrucalvaceae</taxon>
        <taxon>Aphanomyces</taxon>
    </lineage>
</organism>
<gene>
    <name evidence="3" type="primary">Aste57867_18269</name>
    <name evidence="2" type="ORF">As57867_018207</name>
    <name evidence="3" type="ORF">ASTE57867_18269</name>
</gene>
<dbReference type="InterPro" id="IPR007528">
    <property type="entry name" value="RINT1_Tip20"/>
</dbReference>
<evidence type="ECO:0000313" key="3">
    <source>
        <dbReference type="EMBL" id="VFT95006.1"/>
    </source>
</evidence>
<evidence type="ECO:0000313" key="4">
    <source>
        <dbReference type="Proteomes" id="UP000332933"/>
    </source>
</evidence>
<reference evidence="3 4" key="1">
    <citation type="submission" date="2019-03" db="EMBL/GenBank/DDBJ databases">
        <authorList>
            <person name="Gaulin E."/>
            <person name="Dumas B."/>
        </authorList>
    </citation>
    <scope>NUCLEOTIDE SEQUENCE [LARGE SCALE GENOMIC DNA]</scope>
    <source>
        <strain evidence="3">CBS 568.67</strain>
    </source>
</reference>
<dbReference type="GO" id="GO:0060628">
    <property type="term" value="P:regulation of ER to Golgi vesicle-mediated transport"/>
    <property type="evidence" value="ECO:0007669"/>
    <property type="project" value="TreeGrafter"/>
</dbReference>
<dbReference type="AlphaFoldDB" id="A0A485LB92"/>
<dbReference type="OrthoDB" id="2189254at2759"/>
<dbReference type="Proteomes" id="UP000332933">
    <property type="component" value="Unassembled WGS sequence"/>
</dbReference>
<sequence length="776" mass="87521">MTAEGTAAAQLRACEEKLVQVNEYKKNELTELFRCAEEAMRALEEEKQAIEAALPGLMEHELQKAVGRRQQMDAMEASASKIETKLKQLYVHTGELCAILEPQTKQLTALQSKIQYFNLLLEVETLSTRAKEHDKGNIDALVALAGLSQSLSTAFGLDMSFQLHLRTLIQARMKYLSADMKEFHTQALDASLVELDWPQCMPEADFKAKATQLNAFCEKFTRLVQVQMSLASMSPEGVESEITDLWAMHRLLRPLTRRFHFHFETDNKTNDLAKPEWYLTHVLELFRGHAVFLESYVAPALAAALVSTNYAKPGCDGRTLFIHGLLQTLRYKIKHTLPVLLLNKPLFCHTVDEVVDFEWKLRSDFGYRAPRLPNQKFRHVLDEFALNAKALDLWMQIDLEYAQRFLATYIQEDDHAWDVVLDDDDHKVTNVAYAIAATFDVLTKRFQLLSDATHRYGYVANVLKPWLYQCHVEAIERFGRQQHISQALYLPTTVHPTWKTFSAALNSESFVQKLLVDHDEAKVYLELLPTAKVTVHRTALVPLKLKQKVAGLSKAVLNPLLETQEAKNVTHGLLGQGSLVLPTAAFSAAFSVGSSLLRNLQGPVATSGSPKAAKPADEVAEEYTLEGSMFQNEWTWCQHTVHAMEESLASASFSAIRAQWGHYAASPMWASPPPAGDRLSPDVSPELGYGLALFRHHLTCAHAHLNTVSFDMYWKAVAKDIDAYLLSTILTNKMISKHGRLQLIHDVDAVGRVLRPYTARPDAYLRRYESPPRLND</sequence>
<keyword evidence="4" id="KW-1185">Reference proteome</keyword>
<dbReference type="Gene3D" id="1.20.58.670">
    <property type="entry name" value="Dsl1p vesicle tethering complex, Tip20p subunit, domain D"/>
    <property type="match status" value="1"/>
</dbReference>
<proteinExistence type="predicted"/>
<dbReference type="InterPro" id="IPR042044">
    <property type="entry name" value="EXOC6PINT-1/Sec15/Tip20_C_dom2"/>
</dbReference>
<dbReference type="InterPro" id="IPR042042">
    <property type="entry name" value="Tip20p_domB"/>
</dbReference>
<dbReference type="Pfam" id="PF04437">
    <property type="entry name" value="RINT1_TIP1"/>
    <property type="match status" value="1"/>
</dbReference>
<dbReference type="GO" id="GO:0070939">
    <property type="term" value="C:Dsl1/NZR complex"/>
    <property type="evidence" value="ECO:0007669"/>
    <property type="project" value="InterPro"/>
</dbReference>
<keyword evidence="1" id="KW-0175">Coiled coil</keyword>